<dbReference type="Pfam" id="PF02992">
    <property type="entry name" value="Transposase_21"/>
    <property type="match status" value="1"/>
</dbReference>
<dbReference type="OrthoDB" id="2290427at2759"/>
<sequence length="546" mass="62906">MKFSKKELTDFYDGRTFQDIRLWSNNNEEIHTIDLALYVDAFCPFDKSKTTMTLIMFSILNLPPEERYKQENIIIISVPTGRQKPYDIFSYLRPVLVEILAMEKHGLNVTSIDGKFYSYKVRLCLAIGDIPGVAELCKHSGHMSYKGCRICSIDGKKIEGRGGIYFSNIDEAGNYVDFPILLKSDYKSGNKNVGITSKSPLTLVNSFHGFTFYGLEELHLWGSNVGKQIWAMVDNKYQKFGTNNPLFLRAKYKSLLGKYMEISKHRNPTDATPGQFKDIFHSSGNQRSVDWIQFVIFIVPTLLIECLFVQYTDLSKKDVYDAFNLQEPFQSAVNALISLSEACRISEQFKITKYDMLNIKTYIKKWNKFLSKFMELNSFTINQHYLSHIDLILKNLGPLRIISGRPLERMIGIVKKKVRSTSKPSENVANVIISHHEFCCERWKNPIFKQLKSEKLSIGKIACSLELDKLFCLMLSQYFKCTINDQLVALVYLEYLLKSNQILRFTRGHPNPLVIVLIDDGYSTSSSVMSRDKRKFQLCEVQLMLN</sequence>
<name>A0A8H7UPM3_9FUNG</name>
<organism evidence="1 2">
    <name type="scientific">Mucor plumbeus</name>
    <dbReference type="NCBI Taxonomy" id="97098"/>
    <lineage>
        <taxon>Eukaryota</taxon>
        <taxon>Fungi</taxon>
        <taxon>Fungi incertae sedis</taxon>
        <taxon>Mucoromycota</taxon>
        <taxon>Mucoromycotina</taxon>
        <taxon>Mucoromycetes</taxon>
        <taxon>Mucorales</taxon>
        <taxon>Mucorineae</taxon>
        <taxon>Mucoraceae</taxon>
        <taxon>Mucor</taxon>
    </lineage>
</organism>
<comment type="caution">
    <text evidence="1">The sequence shown here is derived from an EMBL/GenBank/DDBJ whole genome shotgun (WGS) entry which is preliminary data.</text>
</comment>
<gene>
    <name evidence="1" type="ORF">INT46_007819</name>
</gene>
<keyword evidence="2" id="KW-1185">Reference proteome</keyword>
<evidence type="ECO:0000313" key="2">
    <source>
        <dbReference type="Proteomes" id="UP000650833"/>
    </source>
</evidence>
<evidence type="ECO:0000313" key="1">
    <source>
        <dbReference type="EMBL" id="KAG2193881.1"/>
    </source>
</evidence>
<feature type="non-terminal residue" evidence="1">
    <location>
        <position position="546"/>
    </location>
</feature>
<protein>
    <submittedName>
        <fullName evidence="1">Uncharacterized protein</fullName>
    </submittedName>
</protein>
<dbReference type="InterPro" id="IPR004242">
    <property type="entry name" value="Transposase_21"/>
</dbReference>
<proteinExistence type="predicted"/>
<dbReference type="EMBL" id="JAEPRC010000623">
    <property type="protein sequence ID" value="KAG2193881.1"/>
    <property type="molecule type" value="Genomic_DNA"/>
</dbReference>
<dbReference type="Proteomes" id="UP000650833">
    <property type="component" value="Unassembled WGS sequence"/>
</dbReference>
<reference evidence="1" key="1">
    <citation type="submission" date="2020-12" db="EMBL/GenBank/DDBJ databases">
        <title>Metabolic potential, ecology and presence of endohyphal bacteria is reflected in genomic diversity of Mucoromycotina.</title>
        <authorList>
            <person name="Muszewska A."/>
            <person name="Okrasinska A."/>
            <person name="Steczkiewicz K."/>
            <person name="Drgas O."/>
            <person name="Orlowska M."/>
            <person name="Perlinska-Lenart U."/>
            <person name="Aleksandrzak-Piekarczyk T."/>
            <person name="Szatraj K."/>
            <person name="Zielenkiewicz U."/>
            <person name="Pilsyk S."/>
            <person name="Malc E."/>
            <person name="Mieczkowski P."/>
            <person name="Kruszewska J.S."/>
            <person name="Biernat P."/>
            <person name="Pawlowska J."/>
        </authorList>
    </citation>
    <scope>NUCLEOTIDE SEQUENCE</scope>
    <source>
        <strain evidence="1">CBS 226.32</strain>
    </source>
</reference>
<dbReference type="AlphaFoldDB" id="A0A8H7UPM3"/>
<accession>A0A8H7UPM3</accession>